<sequence>MKQAESKMKMTTPLNEHKLAKNIFVRWMCIFLAWLCLILGTIGLVVPGLPAFDFYFLAAVFAAKGSKRMHAWIVNNRVIAPILEQWQKERKLPRKVKIFSLVSMSIAACILIFTVPHPWAVAVIILIMLMVQLWMWLKA</sequence>
<keyword evidence="1" id="KW-0472">Membrane</keyword>
<evidence type="ECO:0000313" key="3">
    <source>
        <dbReference type="Proteomes" id="UP001243195"/>
    </source>
</evidence>
<feature type="transmembrane region" description="Helical" evidence="1">
    <location>
        <begin position="24"/>
        <end position="48"/>
    </location>
</feature>
<keyword evidence="1" id="KW-1133">Transmembrane helix</keyword>
<proteinExistence type="predicted"/>
<dbReference type="EMBL" id="JAVIDA010000013">
    <property type="protein sequence ID" value="MDQ9071963.1"/>
    <property type="molecule type" value="Genomic_DNA"/>
</dbReference>
<dbReference type="Proteomes" id="UP001243195">
    <property type="component" value="Unassembled WGS sequence"/>
</dbReference>
<dbReference type="RefSeq" id="WP_020846809.1">
    <property type="nucleotide sequence ID" value="NZ_BBLI01000007.1"/>
</dbReference>
<protein>
    <submittedName>
        <fullName evidence="2">YbaN family protein</fullName>
    </submittedName>
</protein>
<dbReference type="InterPro" id="IPR007401">
    <property type="entry name" value="DUF454"/>
</dbReference>
<feature type="transmembrane region" description="Helical" evidence="1">
    <location>
        <begin position="119"/>
        <end position="137"/>
    </location>
</feature>
<organism evidence="2 3">
    <name type="scientific">Acinetobacter gerneri</name>
    <dbReference type="NCBI Taxonomy" id="202952"/>
    <lineage>
        <taxon>Bacteria</taxon>
        <taxon>Pseudomonadati</taxon>
        <taxon>Pseudomonadota</taxon>
        <taxon>Gammaproteobacteria</taxon>
        <taxon>Moraxellales</taxon>
        <taxon>Moraxellaceae</taxon>
        <taxon>Acinetobacter</taxon>
    </lineage>
</organism>
<comment type="caution">
    <text evidence="2">The sequence shown here is derived from an EMBL/GenBank/DDBJ whole genome shotgun (WGS) entry which is preliminary data.</text>
</comment>
<reference evidence="2" key="1">
    <citation type="submission" date="2023-08" db="EMBL/GenBank/DDBJ databases">
        <title>Emergence of clinically-relevant ST2 carbapenem-resistant Acinetobacter baumannii strains in hospital sewages in Zhejiang, East of China.</title>
        <authorList>
            <person name="Kaichao C."/>
            <person name="Zhang R."/>
        </authorList>
    </citation>
    <scope>NUCLEOTIDE SEQUENCE</scope>
    <source>
        <strain evidence="2">M-SY-60</strain>
    </source>
</reference>
<dbReference type="GeneID" id="84210842"/>
<dbReference type="Pfam" id="PF04304">
    <property type="entry name" value="DUF454"/>
    <property type="match status" value="1"/>
</dbReference>
<keyword evidence="1" id="KW-0812">Transmembrane</keyword>
<dbReference type="GO" id="GO:0005886">
    <property type="term" value="C:plasma membrane"/>
    <property type="evidence" value="ECO:0007669"/>
    <property type="project" value="TreeGrafter"/>
</dbReference>
<feature type="transmembrane region" description="Helical" evidence="1">
    <location>
        <begin position="54"/>
        <end position="75"/>
    </location>
</feature>
<dbReference type="AlphaFoldDB" id="A0AAW8JI93"/>
<feature type="transmembrane region" description="Helical" evidence="1">
    <location>
        <begin position="96"/>
        <end position="113"/>
    </location>
</feature>
<dbReference type="PANTHER" id="PTHR35813">
    <property type="entry name" value="INNER MEMBRANE PROTEIN YBAN"/>
    <property type="match status" value="1"/>
</dbReference>
<evidence type="ECO:0000313" key="2">
    <source>
        <dbReference type="EMBL" id="MDQ9071963.1"/>
    </source>
</evidence>
<dbReference type="PANTHER" id="PTHR35813:SF1">
    <property type="entry name" value="INNER MEMBRANE PROTEIN YBAN"/>
    <property type="match status" value="1"/>
</dbReference>
<evidence type="ECO:0000256" key="1">
    <source>
        <dbReference type="SAM" id="Phobius"/>
    </source>
</evidence>
<accession>A0AAW8JI93</accession>
<gene>
    <name evidence="2" type="ORF">RFH51_10890</name>
</gene>
<name>A0AAW8JI93_9GAMM</name>